<dbReference type="GO" id="GO:0005506">
    <property type="term" value="F:iron ion binding"/>
    <property type="evidence" value="ECO:0007669"/>
    <property type="project" value="InterPro"/>
</dbReference>
<feature type="non-terminal residue" evidence="1">
    <location>
        <position position="151"/>
    </location>
</feature>
<dbReference type="GO" id="GO:0016705">
    <property type="term" value="F:oxidoreductase activity, acting on paired donors, with incorporation or reduction of molecular oxygen"/>
    <property type="evidence" value="ECO:0007669"/>
    <property type="project" value="InterPro"/>
</dbReference>
<name>A0A7J6QFZ1_PEROL</name>
<keyword evidence="2" id="KW-1185">Reference proteome</keyword>
<protein>
    <submittedName>
        <fullName evidence="1">Uncharacterized protein</fullName>
    </submittedName>
</protein>
<dbReference type="GO" id="GO:0004497">
    <property type="term" value="F:monooxygenase activity"/>
    <property type="evidence" value="ECO:0007669"/>
    <property type="project" value="InterPro"/>
</dbReference>
<dbReference type="Proteomes" id="UP000553632">
    <property type="component" value="Unassembled WGS sequence"/>
</dbReference>
<evidence type="ECO:0000313" key="1">
    <source>
        <dbReference type="EMBL" id="KAF4707275.1"/>
    </source>
</evidence>
<dbReference type="AlphaFoldDB" id="A0A7J6QFZ1"/>
<evidence type="ECO:0000313" key="2">
    <source>
        <dbReference type="Proteomes" id="UP000553632"/>
    </source>
</evidence>
<proteinExistence type="predicted"/>
<gene>
    <name evidence="1" type="ORF">FOZ63_019975</name>
</gene>
<organism evidence="1 2">
    <name type="scientific">Perkinsus olseni</name>
    <name type="common">Perkinsus atlanticus</name>
    <dbReference type="NCBI Taxonomy" id="32597"/>
    <lineage>
        <taxon>Eukaryota</taxon>
        <taxon>Sar</taxon>
        <taxon>Alveolata</taxon>
        <taxon>Perkinsozoa</taxon>
        <taxon>Perkinsea</taxon>
        <taxon>Perkinsida</taxon>
        <taxon>Perkinsidae</taxon>
        <taxon>Perkinsus</taxon>
    </lineage>
</organism>
<comment type="caution">
    <text evidence="1">The sequence shown here is derived from an EMBL/GenBank/DDBJ whole genome shotgun (WGS) entry which is preliminary data.</text>
</comment>
<dbReference type="GO" id="GO:0020037">
    <property type="term" value="F:heme binding"/>
    <property type="evidence" value="ECO:0007669"/>
    <property type="project" value="InterPro"/>
</dbReference>
<sequence>SHRAVIIVTGVASVLALKVLLKLVQRAKVDLHALFGGPNRVSLIAFALHSILTWNLDYRAKLFCDLASGLSQFLPILGFVPKSLDHLCHALEIYADTVTRMDVVVVSEPELIRQVQDERPKTYIRSFNKHKIMPIPGMFNTEGEEWKRNRR</sequence>
<dbReference type="InterPro" id="IPR036396">
    <property type="entry name" value="Cyt_P450_sf"/>
</dbReference>
<accession>A0A7J6QFZ1</accession>
<feature type="non-terminal residue" evidence="1">
    <location>
        <position position="1"/>
    </location>
</feature>
<dbReference type="SUPFAM" id="SSF48264">
    <property type="entry name" value="Cytochrome P450"/>
    <property type="match status" value="1"/>
</dbReference>
<dbReference type="EMBL" id="JABANO010033203">
    <property type="protein sequence ID" value="KAF4707275.1"/>
    <property type="molecule type" value="Genomic_DNA"/>
</dbReference>
<reference evidence="1 2" key="1">
    <citation type="submission" date="2020-04" db="EMBL/GenBank/DDBJ databases">
        <title>Perkinsus olseni comparative genomics.</title>
        <authorList>
            <person name="Bogema D.R."/>
        </authorList>
    </citation>
    <scope>NUCLEOTIDE SEQUENCE [LARGE SCALE GENOMIC DNA]</scope>
    <source>
        <strain evidence="1 2">ATCC PRA-207</strain>
    </source>
</reference>